<organism evidence="3 5">
    <name type="scientific">Flavobacterium glycines</name>
    <dbReference type="NCBI Taxonomy" id="551990"/>
    <lineage>
        <taxon>Bacteria</taxon>
        <taxon>Pseudomonadati</taxon>
        <taxon>Bacteroidota</taxon>
        <taxon>Flavobacteriia</taxon>
        <taxon>Flavobacteriales</taxon>
        <taxon>Flavobacteriaceae</taxon>
        <taxon>Flavobacterium</taxon>
    </lineage>
</organism>
<keyword evidence="1" id="KW-0732">Signal</keyword>
<evidence type="ECO:0000313" key="5">
    <source>
        <dbReference type="Proteomes" id="UP000093226"/>
    </source>
</evidence>
<dbReference type="AlphaFoldDB" id="A0A1B9DRU0"/>
<dbReference type="Proteomes" id="UP000182367">
    <property type="component" value="Unassembled WGS sequence"/>
</dbReference>
<dbReference type="Proteomes" id="UP000093226">
    <property type="component" value="Unassembled WGS sequence"/>
</dbReference>
<dbReference type="STRING" id="551990.SAMN05192550_1105"/>
<dbReference type="InterPro" id="IPR022124">
    <property type="entry name" value="DUF3659"/>
</dbReference>
<comment type="caution">
    <text evidence="3">The sequence shown here is derived from an EMBL/GenBank/DDBJ whole genome shotgun (WGS) entry which is preliminary data.</text>
</comment>
<dbReference type="EMBL" id="BJVF01000001">
    <property type="protein sequence ID" value="GEL09878.1"/>
    <property type="molecule type" value="Genomic_DNA"/>
</dbReference>
<sequence length="158" mass="17673">MKTQKLIWTRVVSLLTMFLMVISLNVNAQTKSNSADAGKIFINKKGEIHDQGWNKLGFITKDNMVKDSKGQTIYFIDEKGNVVDSKGNKLGMAKKNGSYYNMKGENVLNVGKTEGEKCEILDAKGHNMGTVHANYKLHACAAHCLMMERKKNSEKSKK</sequence>
<evidence type="ECO:0000313" key="2">
    <source>
        <dbReference type="EMBL" id="GEL09878.1"/>
    </source>
</evidence>
<reference evidence="4 6" key="3">
    <citation type="submission" date="2016-10" db="EMBL/GenBank/DDBJ databases">
        <authorList>
            <person name="Varghese N."/>
            <person name="Submissions S."/>
        </authorList>
    </citation>
    <scope>NUCLEOTIDE SEQUENCE [LARGE SCALE GENOMIC DNA]</scope>
    <source>
        <strain evidence="4 6">Gm-149</strain>
    </source>
</reference>
<keyword evidence="6" id="KW-1185">Reference proteome</keyword>
<reference evidence="5" key="1">
    <citation type="submission" date="2016-03" db="EMBL/GenBank/DDBJ databases">
        <title>Draft genome sequence of Paenibacillus glacialis DSM 22343.</title>
        <authorList>
            <person name="Shin S.-K."/>
            <person name="Yi H."/>
        </authorList>
    </citation>
    <scope>NUCLEOTIDE SEQUENCE [LARGE SCALE GENOMIC DNA]</scope>
    <source>
        <strain evidence="5">NBRC 105008</strain>
    </source>
</reference>
<evidence type="ECO:0000313" key="3">
    <source>
        <dbReference type="EMBL" id="OCB72402.1"/>
    </source>
</evidence>
<dbReference type="Pfam" id="PF12396">
    <property type="entry name" value="DUF3659"/>
    <property type="match status" value="1"/>
</dbReference>
<dbReference type="OrthoDB" id="1409548at2"/>
<protein>
    <recommendedName>
        <fullName evidence="8">DUF3659 domain-containing protein</fullName>
    </recommendedName>
</protein>
<dbReference type="Proteomes" id="UP000321579">
    <property type="component" value="Unassembled WGS sequence"/>
</dbReference>
<evidence type="ECO:0000313" key="7">
    <source>
        <dbReference type="Proteomes" id="UP000321579"/>
    </source>
</evidence>
<dbReference type="EMBL" id="LVEO01000013">
    <property type="protein sequence ID" value="OCB72402.1"/>
    <property type="molecule type" value="Genomic_DNA"/>
</dbReference>
<accession>A0A1B9DRU0</accession>
<name>A0A1B9DRU0_9FLAO</name>
<reference evidence="3" key="2">
    <citation type="submission" date="2016-03" db="EMBL/GenBank/DDBJ databases">
        <authorList>
            <person name="Ploux O."/>
        </authorList>
    </citation>
    <scope>NUCLEOTIDE SEQUENCE</scope>
    <source>
        <strain evidence="3">NBRC 105008</strain>
    </source>
</reference>
<evidence type="ECO:0000313" key="6">
    <source>
        <dbReference type="Proteomes" id="UP000182367"/>
    </source>
</evidence>
<evidence type="ECO:0000256" key="1">
    <source>
        <dbReference type="SAM" id="SignalP"/>
    </source>
</evidence>
<proteinExistence type="predicted"/>
<dbReference type="RefSeq" id="WP_066326937.1">
    <property type="nucleotide sequence ID" value="NZ_BJVF01000001.1"/>
</dbReference>
<dbReference type="EMBL" id="FNEO01000001">
    <property type="protein sequence ID" value="SDI90121.1"/>
    <property type="molecule type" value="Genomic_DNA"/>
</dbReference>
<feature type="chain" id="PRO_5044556190" description="DUF3659 domain-containing protein" evidence="1">
    <location>
        <begin position="29"/>
        <end position="158"/>
    </location>
</feature>
<evidence type="ECO:0008006" key="8">
    <source>
        <dbReference type="Google" id="ProtNLM"/>
    </source>
</evidence>
<feature type="signal peptide" evidence="1">
    <location>
        <begin position="1"/>
        <end position="28"/>
    </location>
</feature>
<reference evidence="2 7" key="4">
    <citation type="submission" date="2019-07" db="EMBL/GenBank/DDBJ databases">
        <title>Whole genome shotgun sequence of Flavobacterium glycines NBRC 105008.</title>
        <authorList>
            <person name="Hosoyama A."/>
            <person name="Uohara A."/>
            <person name="Ohji S."/>
            <person name="Ichikawa N."/>
        </authorList>
    </citation>
    <scope>NUCLEOTIDE SEQUENCE [LARGE SCALE GENOMIC DNA]</scope>
    <source>
        <strain evidence="2 7">NBRC 105008</strain>
    </source>
</reference>
<evidence type="ECO:0000313" key="4">
    <source>
        <dbReference type="EMBL" id="SDI90121.1"/>
    </source>
</evidence>
<gene>
    <name evidence="3" type="ORF">FBGL_07050</name>
    <name evidence="2" type="ORF">FGL01_06170</name>
    <name evidence="4" type="ORF">SAMN05192550_1105</name>
</gene>